<feature type="region of interest" description="Disordered" evidence="1">
    <location>
        <begin position="1"/>
        <end position="50"/>
    </location>
</feature>
<gene>
    <name evidence="2" type="ORF">IHE55_30290</name>
</gene>
<proteinExistence type="predicted"/>
<evidence type="ECO:0000313" key="2">
    <source>
        <dbReference type="EMBL" id="MBH5338830.1"/>
    </source>
</evidence>
<keyword evidence="3" id="KW-1185">Reference proteome</keyword>
<organism evidence="2 3">
    <name type="scientific">Streptomyces pactum</name>
    <dbReference type="NCBI Taxonomy" id="68249"/>
    <lineage>
        <taxon>Bacteria</taxon>
        <taxon>Bacillati</taxon>
        <taxon>Actinomycetota</taxon>
        <taxon>Actinomycetes</taxon>
        <taxon>Kitasatosporales</taxon>
        <taxon>Streptomycetaceae</taxon>
        <taxon>Streptomyces</taxon>
    </lineage>
</organism>
<accession>A0ABS0NUE1</accession>
<reference evidence="2 3" key="1">
    <citation type="submission" date="2020-09" db="EMBL/GenBank/DDBJ databases">
        <title>Biosynthesis of the nuclear factor of activated T cells inhibitor NFAT-133 and its congeners in Streptomyces pactum.</title>
        <authorList>
            <person name="Zhou W."/>
            <person name="Posri P."/>
            <person name="Abugrain M.E."/>
            <person name="Weisberg A.J."/>
            <person name="Chang J.H."/>
            <person name="Mahmud T."/>
        </authorList>
    </citation>
    <scope>NUCLEOTIDE SEQUENCE [LARGE SCALE GENOMIC DNA]</scope>
    <source>
        <strain evidence="2 3">ATCC 27456</strain>
    </source>
</reference>
<dbReference type="Proteomes" id="UP000807371">
    <property type="component" value="Unassembled WGS sequence"/>
</dbReference>
<name>A0ABS0NUE1_9ACTN</name>
<protein>
    <submittedName>
        <fullName evidence="2">Uncharacterized protein</fullName>
    </submittedName>
</protein>
<feature type="compositionally biased region" description="Pro residues" evidence="1">
    <location>
        <begin position="28"/>
        <end position="38"/>
    </location>
</feature>
<feature type="non-terminal residue" evidence="2">
    <location>
        <position position="1"/>
    </location>
</feature>
<dbReference type="EMBL" id="JACYXC010000009">
    <property type="protein sequence ID" value="MBH5338830.1"/>
    <property type="molecule type" value="Genomic_DNA"/>
</dbReference>
<sequence length="50" mass="5141">PAPGWHTDPLPHPGGTRLAAPDGWTPRALPPRAPPPVPAGGAQLLPVLRI</sequence>
<comment type="caution">
    <text evidence="2">The sequence shown here is derived from an EMBL/GenBank/DDBJ whole genome shotgun (WGS) entry which is preliminary data.</text>
</comment>
<feature type="compositionally biased region" description="Low complexity" evidence="1">
    <location>
        <begin position="39"/>
        <end position="50"/>
    </location>
</feature>
<evidence type="ECO:0000313" key="3">
    <source>
        <dbReference type="Proteomes" id="UP000807371"/>
    </source>
</evidence>
<evidence type="ECO:0000256" key="1">
    <source>
        <dbReference type="SAM" id="MobiDB-lite"/>
    </source>
</evidence>